<protein>
    <recommendedName>
        <fullName evidence="1">BTB domain-containing protein</fullName>
    </recommendedName>
</protein>
<keyword evidence="3" id="KW-1185">Reference proteome</keyword>
<dbReference type="EMBL" id="SDIL01000004">
    <property type="protein sequence ID" value="RXK41969.1"/>
    <property type="molecule type" value="Genomic_DNA"/>
</dbReference>
<dbReference type="Gene3D" id="3.30.710.10">
    <property type="entry name" value="Potassium Channel Kv1.1, Chain A"/>
    <property type="match status" value="1"/>
</dbReference>
<evidence type="ECO:0000259" key="1">
    <source>
        <dbReference type="PROSITE" id="PS50097"/>
    </source>
</evidence>
<evidence type="ECO:0000313" key="3">
    <source>
        <dbReference type="Proteomes" id="UP000289152"/>
    </source>
</evidence>
<dbReference type="InterPro" id="IPR000210">
    <property type="entry name" value="BTB/POZ_dom"/>
</dbReference>
<dbReference type="Pfam" id="PF00651">
    <property type="entry name" value="BTB"/>
    <property type="match status" value="1"/>
</dbReference>
<feature type="domain" description="BTB" evidence="1">
    <location>
        <begin position="14"/>
        <end position="80"/>
    </location>
</feature>
<dbReference type="Proteomes" id="UP000289152">
    <property type="component" value="Unassembled WGS sequence"/>
</dbReference>
<proteinExistence type="predicted"/>
<dbReference type="OrthoDB" id="2574774at2759"/>
<dbReference type="AlphaFoldDB" id="A0A4Q1BV04"/>
<dbReference type="VEuPathDB" id="FungiDB:TREMEDRAFT_61870"/>
<name>A0A4Q1BV04_TREME</name>
<dbReference type="InParanoid" id="A0A4Q1BV04"/>
<comment type="caution">
    <text evidence="2">The sequence shown here is derived from an EMBL/GenBank/DDBJ whole genome shotgun (WGS) entry which is preliminary data.</text>
</comment>
<accession>A0A4Q1BV04</accession>
<reference evidence="2 3" key="1">
    <citation type="submission" date="2016-06" db="EMBL/GenBank/DDBJ databases">
        <title>Evolution of pathogenesis and genome organization in the Tremellales.</title>
        <authorList>
            <person name="Cuomo C."/>
            <person name="Litvintseva A."/>
            <person name="Heitman J."/>
            <person name="Chen Y."/>
            <person name="Sun S."/>
            <person name="Springer D."/>
            <person name="Dromer F."/>
            <person name="Young S."/>
            <person name="Zeng Q."/>
            <person name="Chapman S."/>
            <person name="Gujja S."/>
            <person name="Saif S."/>
            <person name="Birren B."/>
        </authorList>
    </citation>
    <scope>NUCLEOTIDE SEQUENCE [LARGE SCALE GENOMIC DNA]</scope>
    <source>
        <strain evidence="2 3">ATCC 28783</strain>
    </source>
</reference>
<dbReference type="InterPro" id="IPR011333">
    <property type="entry name" value="SKP1/BTB/POZ_sf"/>
</dbReference>
<sequence length="238" mass="26721">MTDKFSSAYNDSDADLILVSSDNVYFRVYSYYLKASSPVFRAMLELPDPSVQEQKVPRIELVDESSETADTLTAALDILHGKNFPDHIASYFFTLSVVVQFFQKYECTGALLDIRLLLQSWISAPGGGPAWLAFYLGAILDDVIVCSRAIRKAWPRSFTMIKDESAGALANKQGVAQGFVLDVDRWDLDMYTKSSPRITWALLRARRNQKTVPQDQAGWDSVAREFCDILGVEGELLR</sequence>
<evidence type="ECO:0000313" key="2">
    <source>
        <dbReference type="EMBL" id="RXK41969.1"/>
    </source>
</evidence>
<dbReference type="PROSITE" id="PS50097">
    <property type="entry name" value="BTB"/>
    <property type="match status" value="1"/>
</dbReference>
<gene>
    <name evidence="2" type="ORF">M231_00690</name>
</gene>
<organism evidence="2 3">
    <name type="scientific">Tremella mesenterica</name>
    <name type="common">Jelly fungus</name>
    <dbReference type="NCBI Taxonomy" id="5217"/>
    <lineage>
        <taxon>Eukaryota</taxon>
        <taxon>Fungi</taxon>
        <taxon>Dikarya</taxon>
        <taxon>Basidiomycota</taxon>
        <taxon>Agaricomycotina</taxon>
        <taxon>Tremellomycetes</taxon>
        <taxon>Tremellales</taxon>
        <taxon>Tremellaceae</taxon>
        <taxon>Tremella</taxon>
    </lineage>
</organism>